<dbReference type="AlphaFoldDB" id="A0A0R1MFE0"/>
<feature type="region of interest" description="Disordered" evidence="2">
    <location>
        <begin position="196"/>
        <end position="242"/>
    </location>
</feature>
<comment type="caution">
    <text evidence="5">The sequence shown here is derived from an EMBL/GenBank/DDBJ whole genome shotgun (WGS) entry which is preliminary data.</text>
</comment>
<evidence type="ECO:0000259" key="3">
    <source>
        <dbReference type="Pfam" id="PF07261"/>
    </source>
</evidence>
<feature type="domain" description="DnaD N-terminal" evidence="4">
    <location>
        <begin position="16"/>
        <end position="114"/>
    </location>
</feature>
<dbReference type="Proteomes" id="UP000051448">
    <property type="component" value="Unassembled WGS sequence"/>
</dbReference>
<dbReference type="SUPFAM" id="SSF158499">
    <property type="entry name" value="DnaD domain-like"/>
    <property type="match status" value="1"/>
</dbReference>
<dbReference type="Pfam" id="PF21984">
    <property type="entry name" value="DnaD_N"/>
    <property type="match status" value="1"/>
</dbReference>
<protein>
    <submittedName>
        <fullName evidence="5">DNA replication protein dnaD</fullName>
    </submittedName>
</protein>
<evidence type="ECO:0000259" key="4">
    <source>
        <dbReference type="Pfam" id="PF21984"/>
    </source>
</evidence>
<dbReference type="Gene3D" id="1.10.10.630">
    <property type="entry name" value="DnaD domain-like"/>
    <property type="match status" value="1"/>
</dbReference>
<dbReference type="PANTHER" id="PTHR37293:SF6">
    <property type="entry name" value="DNA REPLICATION PROTEIN DNAD"/>
    <property type="match status" value="1"/>
</dbReference>
<dbReference type="Pfam" id="PF07261">
    <property type="entry name" value="DnaB_2"/>
    <property type="match status" value="1"/>
</dbReference>
<name>A0A0R1MFE0_9LACO</name>
<dbReference type="RefSeq" id="WP_057869544.1">
    <property type="nucleotide sequence ID" value="NZ_AZDX01000015.1"/>
</dbReference>
<dbReference type="PATRIC" id="fig|1423759.3.peg.451"/>
<dbReference type="InterPro" id="IPR034829">
    <property type="entry name" value="DnaD-like_sf"/>
</dbReference>
<dbReference type="PANTHER" id="PTHR37293">
    <property type="entry name" value="PHAGE REPLICATION PROTEIN-RELATED"/>
    <property type="match status" value="1"/>
</dbReference>
<feature type="compositionally biased region" description="Polar residues" evidence="2">
    <location>
        <begin position="210"/>
        <end position="219"/>
    </location>
</feature>
<dbReference type="InterPro" id="IPR006343">
    <property type="entry name" value="DnaB/C_C"/>
</dbReference>
<proteinExistence type="inferred from homology"/>
<dbReference type="OrthoDB" id="9770238at2"/>
<dbReference type="NCBIfam" id="TIGR01446">
    <property type="entry name" value="DnaD_dom"/>
    <property type="match status" value="1"/>
</dbReference>
<gene>
    <name evidence="5" type="ORF">FC92_GL000416</name>
</gene>
<reference evidence="5 6" key="1">
    <citation type="journal article" date="2015" name="Genome Announc.">
        <title>Expanding the biotechnology potential of lactobacilli through comparative genomics of 213 strains and associated genera.</title>
        <authorList>
            <person name="Sun Z."/>
            <person name="Harris H.M."/>
            <person name="McCann A."/>
            <person name="Guo C."/>
            <person name="Argimon S."/>
            <person name="Zhang W."/>
            <person name="Yang X."/>
            <person name="Jeffery I.B."/>
            <person name="Cooney J.C."/>
            <person name="Kagawa T.F."/>
            <person name="Liu W."/>
            <person name="Song Y."/>
            <person name="Salvetti E."/>
            <person name="Wrobel A."/>
            <person name="Rasinkangas P."/>
            <person name="Parkhill J."/>
            <person name="Rea M.C."/>
            <person name="O'Sullivan O."/>
            <person name="Ritari J."/>
            <person name="Douillard F.P."/>
            <person name="Paul Ross R."/>
            <person name="Yang R."/>
            <person name="Briner A.E."/>
            <person name="Felis G.E."/>
            <person name="de Vos W.M."/>
            <person name="Barrangou R."/>
            <person name="Klaenhammer T.R."/>
            <person name="Caufield P.W."/>
            <person name="Cui Y."/>
            <person name="Zhang H."/>
            <person name="O'Toole P.W."/>
        </authorList>
    </citation>
    <scope>NUCLEOTIDE SEQUENCE [LARGE SCALE GENOMIC DNA]</scope>
    <source>
        <strain evidence="5 6">DSM 19519</strain>
    </source>
</reference>
<dbReference type="InterPro" id="IPR053162">
    <property type="entry name" value="DnaD"/>
</dbReference>
<sequence length="242" mass="28129">MDKIFDEYLKAGQTTISNLILHNYPMLGLNETEMVLVLQIMSAAQSGNSFPEVGLIAKRMGKNEADVYQSMHSLIKKNIMEIISIQDEDGIKHDIYQFKKLFDKLTVLEQQKQKSLENKDSKTMQEKVFQSIEVEFGRPLSPIEIETVNLWLHKDNYVPELILLALREAVLNQAYSLKYIDRILLSWERQNIRSAQDVQREQQRKRMKTQDNSTSQARAKNNADRPSIPLYHWSSNDNKKGE</sequence>
<evidence type="ECO:0000256" key="2">
    <source>
        <dbReference type="SAM" id="MobiDB-lite"/>
    </source>
</evidence>
<dbReference type="InterPro" id="IPR053843">
    <property type="entry name" value="DnaD_N"/>
</dbReference>
<feature type="domain" description="DnaB/C C-terminal" evidence="3">
    <location>
        <begin position="129"/>
        <end position="201"/>
    </location>
</feature>
<organism evidence="5 6">
    <name type="scientific">Liquorilactobacillus hordei DSM 19519</name>
    <dbReference type="NCBI Taxonomy" id="1423759"/>
    <lineage>
        <taxon>Bacteria</taxon>
        <taxon>Bacillati</taxon>
        <taxon>Bacillota</taxon>
        <taxon>Bacilli</taxon>
        <taxon>Lactobacillales</taxon>
        <taxon>Lactobacillaceae</taxon>
        <taxon>Liquorilactobacillus</taxon>
    </lineage>
</organism>
<evidence type="ECO:0000313" key="5">
    <source>
        <dbReference type="EMBL" id="KRL06716.1"/>
    </source>
</evidence>
<evidence type="ECO:0000256" key="1">
    <source>
        <dbReference type="ARBA" id="ARBA00093462"/>
    </source>
</evidence>
<dbReference type="Gene3D" id="1.10.10.10">
    <property type="entry name" value="Winged helix-like DNA-binding domain superfamily/Winged helix DNA-binding domain"/>
    <property type="match status" value="1"/>
</dbReference>
<dbReference type="GeneID" id="98310916"/>
<dbReference type="InterPro" id="IPR036388">
    <property type="entry name" value="WH-like_DNA-bd_sf"/>
</dbReference>
<dbReference type="STRING" id="1423759.FC92_GL000416"/>
<dbReference type="EMBL" id="AZDX01000015">
    <property type="protein sequence ID" value="KRL06716.1"/>
    <property type="molecule type" value="Genomic_DNA"/>
</dbReference>
<comment type="similarity">
    <text evidence="1">Belongs to the DnaB/DnaD family.</text>
</comment>
<evidence type="ECO:0000313" key="6">
    <source>
        <dbReference type="Proteomes" id="UP000051448"/>
    </source>
</evidence>
<accession>A0A0R1MFE0</accession>
<keyword evidence="6" id="KW-1185">Reference proteome</keyword>